<dbReference type="KEGG" id="vg:16193464"/>
<proteinExistence type="predicted"/>
<dbReference type="GeneID" id="16193464"/>
<sequence>MPDKDNSSLYLEQKVARTATQQTDYASLSMLVNALLAGYLEGKYDPWDDFDAENGWGNSPRHTWEEVEAFIEQNEVSLPADEGYVGERFDDMEKRIDRLERIVETETGVPPSQY</sequence>
<reference evidence="1 2" key="1">
    <citation type="submission" date="2012-12" db="EMBL/GenBank/DDBJ databases">
        <authorList>
            <person name="Sencilo A."/>
            <person name="Jacobs-Sera D."/>
            <person name="Russell D.A."/>
            <person name="Ko C."/>
            <person name="Atanasova N."/>
            <person name="Osterlund E."/>
            <person name="Oksanen H.M."/>
            <person name="Bamford D.H."/>
            <person name="Hatfull G.F."/>
            <person name="Roine E."/>
            <person name="Hendrix R.W."/>
        </authorList>
    </citation>
    <scope>NUCLEOTIDE SEQUENCE [LARGE SCALE GENOMIC DNA]</scope>
</reference>
<evidence type="ECO:0000313" key="2">
    <source>
        <dbReference type="Proteomes" id="UP000202086"/>
    </source>
</evidence>
<accession>R4T7V5</accession>
<keyword evidence="2" id="KW-1185">Reference proteome</keyword>
<protein>
    <submittedName>
        <fullName evidence="1">Uncharacterized protein</fullName>
    </submittedName>
</protein>
<organism evidence="1 2">
    <name type="scientific">Haloarcula californiae tailed virus 1</name>
    <dbReference type="NCBI Taxonomy" id="1273746"/>
    <lineage>
        <taxon>Viruses</taxon>
        <taxon>Duplodnaviria</taxon>
        <taxon>Heunggongvirae</taxon>
        <taxon>Uroviricota</taxon>
        <taxon>Caudoviricetes</taxon>
        <taxon>Thumleimavirales</taxon>
        <taxon>Druskaviridae</taxon>
        <taxon>Hacavirus</taxon>
        <taxon>Hacavirus italiense</taxon>
        <taxon>Hacavirus HCTV1</taxon>
    </lineage>
</organism>
<dbReference type="RefSeq" id="YP_008059563.1">
    <property type="nucleotide sequence ID" value="NC_021330.1"/>
</dbReference>
<name>R4T7V5_9CAUD</name>
<dbReference type="Proteomes" id="UP000202086">
    <property type="component" value="Segment"/>
</dbReference>
<gene>
    <name evidence="1" type="primary">1</name>
    <name evidence="1" type="ORF">DNAM5_1</name>
</gene>
<evidence type="ECO:0000313" key="1">
    <source>
        <dbReference type="EMBL" id="AGM11864.1"/>
    </source>
</evidence>
<dbReference type="EMBL" id="KC292029">
    <property type="protein sequence ID" value="AGM11864.1"/>
    <property type="molecule type" value="Genomic_DNA"/>
</dbReference>